<dbReference type="EMBL" id="LDAU01000013">
    <property type="protein sequence ID" value="KRX10959.1"/>
    <property type="molecule type" value="Genomic_DNA"/>
</dbReference>
<sequence length="512" mass="60008">MPVNFPLVLKQLDTKNYPQQELRDFFKEAGLYIILMKYQAGSQYTKKLMARILQDETLFDKIIFPEEEKEQKILTKLFDKEDFKLLLSQAIKNNYKFVAEKLNNFYESNKEQYEHYIKVIISLISEQDSDTSLNIVNAISKMLSKEIIKFTKDEIFIALLQEGMEHKDDIIRMRYMEIVMEVSNSSEEAHNFLQSKQILDKCIQQVVTDDILLRLAAVEVISKMGNKKYNSKFLAEHEQMKKIISDAFNPKEELYVKKYLALLISKLLSNGTMELSVHMRNNFINLLTQLFFEGQEEGFYAAMDIISHLVQTQEGINLVISKEEIFTAYMSMGESTKEQIRMKFIGSFASFFQKNPFSEKSHKVLSNCMICFGNLKKVHLTIDFHQAPQTLDDLQPAMDKIFNLLYQPFPEQEIELLYLIRNIISWEILCKRFIGHQKVLDYLTLNFAKNGEILDMKQTIIKELLDLCENVFNKEHVVFKKFAETLKKALAEAKEKQKEKRLQEMEYGISNL</sequence>
<dbReference type="OMA" id="LEWDEIF"/>
<proteinExistence type="predicted"/>
<protein>
    <submittedName>
        <fullName evidence="2">Armadillo-type fold</fullName>
    </submittedName>
</protein>
<dbReference type="InParanoid" id="A0A0V0R8Z7"/>
<keyword evidence="1" id="KW-0175">Coiled coil</keyword>
<dbReference type="GO" id="GO:0005829">
    <property type="term" value="C:cytosol"/>
    <property type="evidence" value="ECO:0007669"/>
    <property type="project" value="TreeGrafter"/>
</dbReference>
<dbReference type="Proteomes" id="UP000054937">
    <property type="component" value="Unassembled WGS sequence"/>
</dbReference>
<dbReference type="InterPro" id="IPR016024">
    <property type="entry name" value="ARM-type_fold"/>
</dbReference>
<keyword evidence="3" id="KW-1185">Reference proteome</keyword>
<feature type="coiled-coil region" evidence="1">
    <location>
        <begin position="479"/>
        <end position="506"/>
    </location>
</feature>
<dbReference type="GO" id="GO:0043248">
    <property type="term" value="P:proteasome assembly"/>
    <property type="evidence" value="ECO:0007669"/>
    <property type="project" value="InterPro"/>
</dbReference>
<dbReference type="PANTHER" id="PTHR13554:SF10">
    <property type="entry name" value="26S PROTEASOME NON-ATPASE REGULATORY SUBUNIT 5"/>
    <property type="match status" value="1"/>
</dbReference>
<dbReference type="Pfam" id="PF10508">
    <property type="entry name" value="Proteasom_PSMB"/>
    <property type="match status" value="1"/>
</dbReference>
<dbReference type="AlphaFoldDB" id="A0A0V0R8Z7"/>
<dbReference type="Gene3D" id="1.25.10.10">
    <property type="entry name" value="Leucine-rich Repeat Variant"/>
    <property type="match status" value="1"/>
</dbReference>
<name>A0A0V0R8Z7_PSEPJ</name>
<dbReference type="InterPro" id="IPR019538">
    <property type="entry name" value="PSMD5"/>
</dbReference>
<evidence type="ECO:0000313" key="3">
    <source>
        <dbReference type="Proteomes" id="UP000054937"/>
    </source>
</evidence>
<evidence type="ECO:0000256" key="1">
    <source>
        <dbReference type="SAM" id="Coils"/>
    </source>
</evidence>
<reference evidence="2 3" key="1">
    <citation type="journal article" date="2015" name="Sci. Rep.">
        <title>Genome of the facultative scuticociliatosis pathogen Pseudocohnilembus persalinus provides insight into its virulence through horizontal gene transfer.</title>
        <authorList>
            <person name="Xiong J."/>
            <person name="Wang G."/>
            <person name="Cheng J."/>
            <person name="Tian M."/>
            <person name="Pan X."/>
            <person name="Warren A."/>
            <person name="Jiang C."/>
            <person name="Yuan D."/>
            <person name="Miao W."/>
        </authorList>
    </citation>
    <scope>NUCLEOTIDE SEQUENCE [LARGE SCALE GENOMIC DNA]</scope>
    <source>
        <strain evidence="2">36N120E</strain>
    </source>
</reference>
<gene>
    <name evidence="2" type="ORF">PPERSA_12083</name>
</gene>
<comment type="caution">
    <text evidence="2">The sequence shown here is derived from an EMBL/GenBank/DDBJ whole genome shotgun (WGS) entry which is preliminary data.</text>
</comment>
<dbReference type="InterPro" id="IPR011989">
    <property type="entry name" value="ARM-like"/>
</dbReference>
<evidence type="ECO:0000313" key="2">
    <source>
        <dbReference type="EMBL" id="KRX10959.1"/>
    </source>
</evidence>
<organism evidence="2 3">
    <name type="scientific">Pseudocohnilembus persalinus</name>
    <name type="common">Ciliate</name>
    <dbReference type="NCBI Taxonomy" id="266149"/>
    <lineage>
        <taxon>Eukaryota</taxon>
        <taxon>Sar</taxon>
        <taxon>Alveolata</taxon>
        <taxon>Ciliophora</taxon>
        <taxon>Intramacronucleata</taxon>
        <taxon>Oligohymenophorea</taxon>
        <taxon>Scuticociliatia</taxon>
        <taxon>Philasterida</taxon>
        <taxon>Pseudocohnilembidae</taxon>
        <taxon>Pseudocohnilembus</taxon>
    </lineage>
</organism>
<dbReference type="SUPFAM" id="SSF48371">
    <property type="entry name" value="ARM repeat"/>
    <property type="match status" value="1"/>
</dbReference>
<accession>A0A0V0R8Z7</accession>
<dbReference type="PANTHER" id="PTHR13554">
    <property type="entry name" value="26S PROTEASOME NON-ATPASE REGULATORY SUBUNIT 5-RELATED"/>
    <property type="match status" value="1"/>
</dbReference>
<dbReference type="OrthoDB" id="10250600at2759"/>